<accession>A0A2M8LDQ9</accession>
<dbReference type="AlphaFoldDB" id="A0A2M8LDQ9"/>
<dbReference type="Proteomes" id="UP000231152">
    <property type="component" value="Unassembled WGS sequence"/>
</dbReference>
<name>A0A2M8LDQ9_9BACT</name>
<organism evidence="1 2">
    <name type="scientific">Candidatus Uhrbacteria bacterium CG10_big_fil_rev_8_21_14_0_10_48_11</name>
    <dbReference type="NCBI Taxonomy" id="1975037"/>
    <lineage>
        <taxon>Bacteria</taxon>
        <taxon>Candidatus Uhriibacteriota</taxon>
    </lineage>
</organism>
<reference evidence="1 2" key="1">
    <citation type="submission" date="2017-09" db="EMBL/GenBank/DDBJ databases">
        <title>Depth-based differentiation of microbial function through sediment-hosted aquifers and enrichment of novel symbionts in the deep terrestrial subsurface.</title>
        <authorList>
            <person name="Probst A.J."/>
            <person name="Ladd B."/>
            <person name="Jarett J.K."/>
            <person name="Geller-Mcgrath D.E."/>
            <person name="Sieber C.M."/>
            <person name="Emerson J.B."/>
            <person name="Anantharaman K."/>
            <person name="Thomas B.C."/>
            <person name="Malmstrom R."/>
            <person name="Stieglmeier M."/>
            <person name="Klingl A."/>
            <person name="Woyke T."/>
            <person name="Ryan C.M."/>
            <person name="Banfield J.F."/>
        </authorList>
    </citation>
    <scope>NUCLEOTIDE SEQUENCE [LARGE SCALE GENOMIC DNA]</scope>
    <source>
        <strain evidence="1">CG10_big_fil_rev_8_21_14_0_10_48_11</strain>
    </source>
</reference>
<sequence>MEREIMRKPAQQPPSAQILAGTPVRLIEPWGRCPVTAEGRVLRKCSTPEYVDVVFWPHGSWYAVPTKILQTLGN</sequence>
<protein>
    <submittedName>
        <fullName evidence="1">Uncharacterized protein</fullName>
    </submittedName>
</protein>
<comment type="caution">
    <text evidence="1">The sequence shown here is derived from an EMBL/GenBank/DDBJ whole genome shotgun (WGS) entry which is preliminary data.</text>
</comment>
<evidence type="ECO:0000313" key="1">
    <source>
        <dbReference type="EMBL" id="PJE75582.1"/>
    </source>
</evidence>
<dbReference type="EMBL" id="PFET01000013">
    <property type="protein sequence ID" value="PJE75582.1"/>
    <property type="molecule type" value="Genomic_DNA"/>
</dbReference>
<proteinExistence type="predicted"/>
<evidence type="ECO:0000313" key="2">
    <source>
        <dbReference type="Proteomes" id="UP000231152"/>
    </source>
</evidence>
<gene>
    <name evidence="1" type="ORF">COV04_04115</name>
</gene>